<accession>A0ABV0SER2</accession>
<evidence type="ECO:0000313" key="1">
    <source>
        <dbReference type="EMBL" id="MEQ2218093.1"/>
    </source>
</evidence>
<comment type="caution">
    <text evidence="1">The sequence shown here is derived from an EMBL/GenBank/DDBJ whole genome shotgun (WGS) entry which is preliminary data.</text>
</comment>
<keyword evidence="2" id="KW-1185">Reference proteome</keyword>
<reference evidence="1 2" key="1">
    <citation type="submission" date="2021-06" db="EMBL/GenBank/DDBJ databases">
        <authorList>
            <person name="Palmer J.M."/>
        </authorList>
    </citation>
    <scope>NUCLEOTIDE SEQUENCE [LARGE SCALE GENOMIC DNA]</scope>
    <source>
        <strain evidence="1 2">XC_2019</strain>
        <tissue evidence="1">Muscle</tissue>
    </source>
</reference>
<dbReference type="Proteomes" id="UP001434883">
    <property type="component" value="Unassembled WGS sequence"/>
</dbReference>
<proteinExistence type="predicted"/>
<protein>
    <submittedName>
        <fullName evidence="1">Uncharacterized protein</fullName>
    </submittedName>
</protein>
<organism evidence="1 2">
    <name type="scientific">Xenoophorus captivus</name>
    <dbReference type="NCBI Taxonomy" id="1517983"/>
    <lineage>
        <taxon>Eukaryota</taxon>
        <taxon>Metazoa</taxon>
        <taxon>Chordata</taxon>
        <taxon>Craniata</taxon>
        <taxon>Vertebrata</taxon>
        <taxon>Euteleostomi</taxon>
        <taxon>Actinopterygii</taxon>
        <taxon>Neopterygii</taxon>
        <taxon>Teleostei</taxon>
        <taxon>Neoteleostei</taxon>
        <taxon>Acanthomorphata</taxon>
        <taxon>Ovalentaria</taxon>
        <taxon>Atherinomorphae</taxon>
        <taxon>Cyprinodontiformes</taxon>
        <taxon>Goodeidae</taxon>
        <taxon>Xenoophorus</taxon>
    </lineage>
</organism>
<gene>
    <name evidence="1" type="ORF">XENOCAPTIV_029279</name>
</gene>
<sequence>MSSGLRLFLPSQLQKRSDRVLLTPLLAYLQKIHSVLLDDLVKLTEKCGLSSPGSSPVVTPLRTPEDLKSNILKAQVEAAALKVRIRLQGSR</sequence>
<name>A0ABV0SER2_9TELE</name>
<evidence type="ECO:0000313" key="2">
    <source>
        <dbReference type="Proteomes" id="UP001434883"/>
    </source>
</evidence>
<dbReference type="EMBL" id="JAHRIN010076459">
    <property type="protein sequence ID" value="MEQ2218093.1"/>
    <property type="molecule type" value="Genomic_DNA"/>
</dbReference>